<feature type="region of interest" description="Disordered" evidence="1">
    <location>
        <begin position="329"/>
        <end position="358"/>
    </location>
</feature>
<organism evidence="2 3">
    <name type="scientific">Favolaschia claudopus</name>
    <dbReference type="NCBI Taxonomy" id="2862362"/>
    <lineage>
        <taxon>Eukaryota</taxon>
        <taxon>Fungi</taxon>
        <taxon>Dikarya</taxon>
        <taxon>Basidiomycota</taxon>
        <taxon>Agaricomycotina</taxon>
        <taxon>Agaricomycetes</taxon>
        <taxon>Agaricomycetidae</taxon>
        <taxon>Agaricales</taxon>
        <taxon>Marasmiineae</taxon>
        <taxon>Mycenaceae</taxon>
        <taxon>Favolaschia</taxon>
    </lineage>
</organism>
<reference evidence="2 3" key="1">
    <citation type="journal article" date="2024" name="J Genomics">
        <title>Draft genome sequencing and assembly of Favolaschia claudopus CIRM-BRFM 2984 isolated from oak limbs.</title>
        <authorList>
            <person name="Navarro D."/>
            <person name="Drula E."/>
            <person name="Chaduli D."/>
            <person name="Cazenave R."/>
            <person name="Ahrendt S."/>
            <person name="Wang J."/>
            <person name="Lipzen A."/>
            <person name="Daum C."/>
            <person name="Barry K."/>
            <person name="Grigoriev I.V."/>
            <person name="Favel A."/>
            <person name="Rosso M.N."/>
            <person name="Martin F."/>
        </authorList>
    </citation>
    <scope>NUCLEOTIDE SEQUENCE [LARGE SCALE GENOMIC DNA]</scope>
    <source>
        <strain evidence="2 3">CIRM-BRFM 2984</strain>
    </source>
</reference>
<feature type="region of interest" description="Disordered" evidence="1">
    <location>
        <begin position="28"/>
        <end position="57"/>
    </location>
</feature>
<sequence length="358" mass="40392">MALETDSQEVIELGSDTVVGQMRTTTIHVSGGIGGQGGRGGQEGGTGGKGEAPTFNVSGPVGRIVHVSDRSKLLVRALDLDKSEITDINTDGPHKISLCDIYLQRQVYMDDPQRCSRRRRNAVRKYYTAEVKDRKDMTLVVYEGQDAEEEFKEDVARSMKFRHPSFLQLYGIVHSGNIYASIFYDVLIPWRDIERIYQPFLVMFCYIYASASNEFKAASDYFEYRFGSTQLRRSFQVGPVSFKCPENVGYWSLDPLGVERLSVEQAAELGFPTIRVLLRGSFESWGDTVYAGLRQFHEGKGFDPDSQDLARHLGMPLYELYSDYDNSMDVDDDDFEAHIEEASSTDSDSDTDQPMDID</sequence>
<feature type="compositionally biased region" description="Gly residues" evidence="1">
    <location>
        <begin position="31"/>
        <end position="50"/>
    </location>
</feature>
<accession>A0AAW0CA99</accession>
<keyword evidence="3" id="KW-1185">Reference proteome</keyword>
<evidence type="ECO:0000313" key="2">
    <source>
        <dbReference type="EMBL" id="KAK7035615.1"/>
    </source>
</evidence>
<feature type="compositionally biased region" description="Acidic residues" evidence="1">
    <location>
        <begin position="347"/>
        <end position="358"/>
    </location>
</feature>
<protein>
    <submittedName>
        <fullName evidence="2">Uncharacterized protein</fullName>
    </submittedName>
</protein>
<dbReference type="AlphaFoldDB" id="A0AAW0CA99"/>
<evidence type="ECO:0000313" key="3">
    <source>
        <dbReference type="Proteomes" id="UP001362999"/>
    </source>
</evidence>
<comment type="caution">
    <text evidence="2">The sequence shown here is derived from an EMBL/GenBank/DDBJ whole genome shotgun (WGS) entry which is preliminary data.</text>
</comment>
<evidence type="ECO:0000256" key="1">
    <source>
        <dbReference type="SAM" id="MobiDB-lite"/>
    </source>
</evidence>
<name>A0AAW0CA99_9AGAR</name>
<proteinExistence type="predicted"/>
<dbReference type="Proteomes" id="UP001362999">
    <property type="component" value="Unassembled WGS sequence"/>
</dbReference>
<dbReference type="EMBL" id="JAWWNJ010000019">
    <property type="protein sequence ID" value="KAK7035615.1"/>
    <property type="molecule type" value="Genomic_DNA"/>
</dbReference>
<gene>
    <name evidence="2" type="ORF">R3P38DRAFT_3263136</name>
</gene>